<evidence type="ECO:0000259" key="1">
    <source>
        <dbReference type="Pfam" id="PF20150"/>
    </source>
</evidence>
<dbReference type="Pfam" id="PF20150">
    <property type="entry name" value="2EXR"/>
    <property type="match status" value="1"/>
</dbReference>
<dbReference type="HOGENOM" id="CLU_045008_0_0_1"/>
<reference evidence="3" key="1">
    <citation type="journal article" date="2013" name="Genome Announc.">
        <title>Draft genome sequence of the grapevine dieback fungus Eutypa lata UCR-EL1.</title>
        <authorList>
            <person name="Blanco-Ulate B."/>
            <person name="Rolshausen P.E."/>
            <person name="Cantu D."/>
        </authorList>
    </citation>
    <scope>NUCLEOTIDE SEQUENCE [LARGE SCALE GENOMIC DNA]</scope>
    <source>
        <strain evidence="3">UCR-EL1</strain>
    </source>
</reference>
<dbReference type="InterPro" id="IPR045518">
    <property type="entry name" value="2EXR"/>
</dbReference>
<name>M7SS80_EUTLA</name>
<evidence type="ECO:0000313" key="3">
    <source>
        <dbReference type="Proteomes" id="UP000012174"/>
    </source>
</evidence>
<dbReference type="OrthoDB" id="3540486at2759"/>
<dbReference type="KEGG" id="ela:UCREL1_5638"/>
<evidence type="ECO:0000313" key="2">
    <source>
        <dbReference type="EMBL" id="EMR67363.1"/>
    </source>
</evidence>
<protein>
    <recommendedName>
        <fullName evidence="1">2EXR domain-containing protein</fullName>
    </recommendedName>
</protein>
<gene>
    <name evidence="2" type="ORF">UCREL1_5638</name>
</gene>
<keyword evidence="3" id="KW-1185">Reference proteome</keyword>
<dbReference type="PANTHER" id="PTHR35910:SF6">
    <property type="entry name" value="2EXR DOMAIN-CONTAINING PROTEIN"/>
    <property type="match status" value="1"/>
</dbReference>
<organism evidence="2 3">
    <name type="scientific">Eutypa lata (strain UCR-EL1)</name>
    <name type="common">Grapevine dieback disease fungus</name>
    <name type="synonym">Eutypa armeniacae</name>
    <dbReference type="NCBI Taxonomy" id="1287681"/>
    <lineage>
        <taxon>Eukaryota</taxon>
        <taxon>Fungi</taxon>
        <taxon>Dikarya</taxon>
        <taxon>Ascomycota</taxon>
        <taxon>Pezizomycotina</taxon>
        <taxon>Sordariomycetes</taxon>
        <taxon>Xylariomycetidae</taxon>
        <taxon>Xylariales</taxon>
        <taxon>Diatrypaceae</taxon>
        <taxon>Eutypa</taxon>
    </lineage>
</organism>
<dbReference type="PANTHER" id="PTHR35910">
    <property type="entry name" value="2EXR DOMAIN-CONTAINING PROTEIN"/>
    <property type="match status" value="1"/>
</dbReference>
<sequence length="338" mass="38812">MSHTNEAETKYRILNDSLNTIAPTHQQFHRFSQLPAELRIRIWTFALPRQRFLRIRITAHHPVAHNAKPRCPYHLDILSASQPPSSLLQVNREANDVFAAFYRLHLPIGPEGKKAIHFCPEIDILYLKLAMGGVGDMSLLSRLTPSLLTPEEAVAVTTVLTNLRRFYAVISPGPEARNMFGLFSFPGEEIRRNCSVPIAAQTQEFEWLETDPREGIREDLKHVAVGVDPRQFLFKWRILEEKFGVVRSSDTHLEIRHIFAIWPESPDPAVGSRDGLVEYLRKEDARFDRWLEQLDLKDDNRRGESELQQVAGFWTFPVGTFVNLEPHDVFSGKFRLGV</sequence>
<feature type="domain" description="2EXR" evidence="1">
    <location>
        <begin position="28"/>
        <end position="125"/>
    </location>
</feature>
<dbReference type="STRING" id="1287681.M7SS80"/>
<dbReference type="Proteomes" id="UP000012174">
    <property type="component" value="Unassembled WGS sequence"/>
</dbReference>
<dbReference type="EMBL" id="KB706454">
    <property type="protein sequence ID" value="EMR67363.1"/>
    <property type="molecule type" value="Genomic_DNA"/>
</dbReference>
<dbReference type="eggNOG" id="ENOG502TEDB">
    <property type="taxonomic scope" value="Eukaryota"/>
</dbReference>
<proteinExistence type="predicted"/>
<dbReference type="AlphaFoldDB" id="M7SS80"/>
<accession>M7SS80</accession>